<feature type="binding site" evidence="5">
    <location>
        <begin position="165"/>
        <end position="171"/>
    </location>
    <ligand>
        <name>ATP</name>
        <dbReference type="ChEBI" id="CHEBI:30616"/>
    </ligand>
</feature>
<protein>
    <recommendedName>
        <fullName evidence="5 6">N5-carboxyaminoimidazole ribonucleotide synthase</fullName>
        <shortName evidence="5 6">N5-CAIR synthase</shortName>
        <ecNumber evidence="5 6">6.3.4.18</ecNumber>
    </recommendedName>
    <alternativeName>
        <fullName evidence="5 6">5-(carboxyamino)imidazole ribonucleotide synthetase</fullName>
    </alternativeName>
</protein>
<keyword evidence="3 5" id="KW-0658">Purine biosynthesis</keyword>
<dbReference type="SUPFAM" id="SSF51246">
    <property type="entry name" value="Rudiment single hybrid motif"/>
    <property type="match status" value="1"/>
</dbReference>
<feature type="binding site" evidence="5">
    <location>
        <begin position="195"/>
        <end position="198"/>
    </location>
    <ligand>
        <name>ATP</name>
        <dbReference type="ChEBI" id="CHEBI:30616"/>
    </ligand>
</feature>
<gene>
    <name evidence="5 6" type="primary">purK</name>
    <name evidence="8" type="ORF">BAU07_21305</name>
</gene>
<evidence type="ECO:0000256" key="4">
    <source>
        <dbReference type="ARBA" id="ARBA00022840"/>
    </source>
</evidence>
<dbReference type="GO" id="GO:0004638">
    <property type="term" value="F:phosphoribosylaminoimidazole carboxylase activity"/>
    <property type="evidence" value="ECO:0007669"/>
    <property type="project" value="InterPro"/>
</dbReference>
<dbReference type="NCBIfam" id="NF004677">
    <property type="entry name" value="PRK06019.1-3"/>
    <property type="match status" value="1"/>
</dbReference>
<comment type="function">
    <text evidence="5">Catalyzes the ATP-dependent conversion of 5-aminoimidazole ribonucleotide (AIR) and HCO(3)(-) to N5-carboxyaminoimidazole ribonucleotide (N5-CAIR).</text>
</comment>
<sequence length="405" mass="42338">MSGAADPTAHAGAAPAAAIPPGDWLGLLGGGQLGRMFCHAAQSLGYKVAVLDPATDGPAAMVADRHIHAGYDDAAGLAELAGICRAVSTEFENVPADSLRALAARCRVSPAADAVAVVQDRIAEKTFIAAQGIPVAPHVPVRSVDDLRDAPDDLFPGILKVARLGYDGKGQARVQTRDQALAAFADFGAVPCVLEALLPLDHEISVVIARGFDGATVMFPIARNVHRDGILAVSTVELAALSGPQAQLERRAGEAALRIAAGLQYHGVLCVEFFVLRDGTLLVNEIAPRPHNSGHYTIDACVTSQFEQQARVMAGLPLGSTDLLAPAIMLNILGDIWFEGDTDTKREPDWAAALAVPSAKLHLYGKHDARRGRKMGHVTIVAATIAQARRDAARVAAALGMPAPC</sequence>
<dbReference type="Pfam" id="PF17769">
    <property type="entry name" value="PurK_C"/>
    <property type="match status" value="1"/>
</dbReference>
<keyword evidence="2 5" id="KW-0547">Nucleotide-binding</keyword>
<evidence type="ECO:0000256" key="5">
    <source>
        <dbReference type="HAMAP-Rule" id="MF_01928"/>
    </source>
</evidence>
<dbReference type="Gene3D" id="3.30.470.20">
    <property type="entry name" value="ATP-grasp fold, B domain"/>
    <property type="match status" value="1"/>
</dbReference>
<dbReference type="KEGG" id="bfz:BAU07_21305"/>
<dbReference type="Proteomes" id="UP000091926">
    <property type="component" value="Chromosome"/>
</dbReference>
<dbReference type="Pfam" id="PF02222">
    <property type="entry name" value="ATP-grasp"/>
    <property type="match status" value="1"/>
</dbReference>
<dbReference type="PANTHER" id="PTHR11609">
    <property type="entry name" value="PURINE BIOSYNTHESIS PROTEIN 6/7, PUR6/7"/>
    <property type="match status" value="1"/>
</dbReference>
<comment type="pathway">
    <text evidence="5 6">Purine metabolism; IMP biosynthesis via de novo pathway; 5-amino-1-(5-phospho-D-ribosyl)imidazole-4-carboxylate from 5-amino-1-(5-phospho-D-ribosyl)imidazole (N5-CAIR route): step 1/2.</text>
</comment>
<dbReference type="EC" id="6.3.4.18" evidence="5 6"/>
<dbReference type="InterPro" id="IPR016185">
    <property type="entry name" value="PreATP-grasp_dom_sf"/>
</dbReference>
<dbReference type="InterPro" id="IPR003135">
    <property type="entry name" value="ATP-grasp_carboxylate-amine"/>
</dbReference>
<dbReference type="SUPFAM" id="SSF52440">
    <property type="entry name" value="PreATP-grasp domain"/>
    <property type="match status" value="1"/>
</dbReference>
<dbReference type="NCBIfam" id="TIGR01161">
    <property type="entry name" value="purK"/>
    <property type="match status" value="1"/>
</dbReference>
<evidence type="ECO:0000259" key="7">
    <source>
        <dbReference type="PROSITE" id="PS50975"/>
    </source>
</evidence>
<dbReference type="InterPro" id="IPR011761">
    <property type="entry name" value="ATP-grasp"/>
</dbReference>
<feature type="binding site" evidence="5">
    <location>
        <position position="203"/>
    </location>
    <ligand>
        <name>ATP</name>
        <dbReference type="ChEBI" id="CHEBI:30616"/>
    </ligand>
</feature>
<name>A0A193GIS3_9BORD</name>
<reference evidence="8 9" key="1">
    <citation type="submission" date="2016-06" db="EMBL/GenBank/DDBJ databases">
        <title>Complete genome sequences of Bordetella bronchialis and Bordetella flabilis.</title>
        <authorList>
            <person name="LiPuma J.J."/>
            <person name="Spilker T."/>
        </authorList>
    </citation>
    <scope>NUCLEOTIDE SEQUENCE [LARGE SCALE GENOMIC DNA]</scope>
    <source>
        <strain evidence="8 9">AU10664</strain>
    </source>
</reference>
<evidence type="ECO:0000256" key="6">
    <source>
        <dbReference type="RuleBase" id="RU361200"/>
    </source>
</evidence>
<dbReference type="PANTHER" id="PTHR11609:SF5">
    <property type="entry name" value="PHOSPHORIBOSYLAMINOIMIDAZOLE CARBOXYLASE"/>
    <property type="match status" value="1"/>
</dbReference>
<dbReference type="InterPro" id="IPR011054">
    <property type="entry name" value="Rudment_hybrid_motif"/>
</dbReference>
<dbReference type="RefSeq" id="WP_066662155.1">
    <property type="nucleotide sequence ID" value="NZ_CBCSCL010000007.1"/>
</dbReference>
<comment type="function">
    <text evidence="6">Catalyzes the ATP-dependent conversion of 5-aminoimidazole ribonucleotide (AIR) and HCO(3)- to N5-carboxyaminoimidazole ribonucleotide (N5-CAIR).</text>
</comment>
<feature type="binding site" evidence="5">
    <location>
        <position position="226"/>
    </location>
    <ligand>
        <name>ATP</name>
        <dbReference type="ChEBI" id="CHEBI:30616"/>
    </ligand>
</feature>
<evidence type="ECO:0000313" key="9">
    <source>
        <dbReference type="Proteomes" id="UP000091926"/>
    </source>
</evidence>
<evidence type="ECO:0000256" key="1">
    <source>
        <dbReference type="ARBA" id="ARBA00022598"/>
    </source>
</evidence>
<dbReference type="Pfam" id="PF22660">
    <property type="entry name" value="RS_preATP-grasp-like"/>
    <property type="match status" value="1"/>
</dbReference>
<dbReference type="GO" id="GO:0034028">
    <property type="term" value="F:5-(carboxyamino)imidazole ribonucleotide synthase activity"/>
    <property type="evidence" value="ECO:0007669"/>
    <property type="project" value="UniProtKB-UniRule"/>
</dbReference>
<keyword evidence="1 5" id="KW-0436">Ligase</keyword>
<evidence type="ECO:0000313" key="8">
    <source>
        <dbReference type="EMBL" id="ANN79321.1"/>
    </source>
</evidence>
<dbReference type="PROSITE" id="PS50975">
    <property type="entry name" value="ATP_GRASP"/>
    <property type="match status" value="1"/>
</dbReference>
<dbReference type="GO" id="GO:0046872">
    <property type="term" value="F:metal ion binding"/>
    <property type="evidence" value="ECO:0007669"/>
    <property type="project" value="InterPro"/>
</dbReference>
<dbReference type="Gene3D" id="3.40.50.20">
    <property type="match status" value="1"/>
</dbReference>
<dbReference type="HAMAP" id="MF_01928">
    <property type="entry name" value="PurK"/>
    <property type="match status" value="1"/>
</dbReference>
<proteinExistence type="inferred from homology"/>
<dbReference type="GO" id="GO:0005829">
    <property type="term" value="C:cytosol"/>
    <property type="evidence" value="ECO:0007669"/>
    <property type="project" value="TreeGrafter"/>
</dbReference>
<feature type="domain" description="ATP-grasp" evidence="7">
    <location>
        <begin position="125"/>
        <end position="314"/>
    </location>
</feature>
<dbReference type="GO" id="GO:0006189">
    <property type="term" value="P:'de novo' IMP biosynthetic process"/>
    <property type="evidence" value="ECO:0007669"/>
    <property type="project" value="UniProtKB-UniRule"/>
</dbReference>
<comment type="catalytic activity">
    <reaction evidence="5 6">
        <text>5-amino-1-(5-phospho-beta-D-ribosyl)imidazole + hydrogencarbonate + ATP = 5-carboxyamino-1-(5-phospho-D-ribosyl)imidazole + ADP + phosphate + 2 H(+)</text>
        <dbReference type="Rhea" id="RHEA:19317"/>
        <dbReference type="ChEBI" id="CHEBI:15378"/>
        <dbReference type="ChEBI" id="CHEBI:17544"/>
        <dbReference type="ChEBI" id="CHEBI:30616"/>
        <dbReference type="ChEBI" id="CHEBI:43474"/>
        <dbReference type="ChEBI" id="CHEBI:58730"/>
        <dbReference type="ChEBI" id="CHEBI:137981"/>
        <dbReference type="ChEBI" id="CHEBI:456216"/>
        <dbReference type="EC" id="6.3.4.18"/>
    </reaction>
</comment>
<dbReference type="NCBIfam" id="NF004679">
    <property type="entry name" value="PRK06019.1-5"/>
    <property type="match status" value="1"/>
</dbReference>
<feature type="binding site" evidence="5">
    <location>
        <position position="121"/>
    </location>
    <ligand>
        <name>ATP</name>
        <dbReference type="ChEBI" id="CHEBI:30616"/>
    </ligand>
</feature>
<dbReference type="InterPro" id="IPR040686">
    <property type="entry name" value="PurK_C"/>
</dbReference>
<feature type="binding site" evidence="5">
    <location>
        <begin position="284"/>
        <end position="285"/>
    </location>
    <ligand>
        <name>ATP</name>
        <dbReference type="ChEBI" id="CHEBI:30616"/>
    </ligand>
</feature>
<dbReference type="InterPro" id="IPR005875">
    <property type="entry name" value="PurK"/>
</dbReference>
<dbReference type="InterPro" id="IPR013815">
    <property type="entry name" value="ATP_grasp_subdomain_1"/>
</dbReference>
<dbReference type="AlphaFoldDB" id="A0A193GIS3"/>
<evidence type="ECO:0000256" key="2">
    <source>
        <dbReference type="ARBA" id="ARBA00022741"/>
    </source>
</evidence>
<dbReference type="STRING" id="463014.BAU07_21305"/>
<accession>A0A193GIS3</accession>
<feature type="binding site" evidence="5">
    <location>
        <position position="160"/>
    </location>
    <ligand>
        <name>ATP</name>
        <dbReference type="ChEBI" id="CHEBI:30616"/>
    </ligand>
</feature>
<comment type="subunit">
    <text evidence="5 6">Homodimer.</text>
</comment>
<dbReference type="InterPro" id="IPR054350">
    <property type="entry name" value="PurT/PurK_preATP-grasp"/>
</dbReference>
<organism evidence="8 9">
    <name type="scientific">Bordetella flabilis</name>
    <dbReference type="NCBI Taxonomy" id="463014"/>
    <lineage>
        <taxon>Bacteria</taxon>
        <taxon>Pseudomonadati</taxon>
        <taxon>Pseudomonadota</taxon>
        <taxon>Betaproteobacteria</taxon>
        <taxon>Burkholderiales</taxon>
        <taxon>Alcaligenaceae</taxon>
        <taxon>Bordetella</taxon>
    </lineage>
</organism>
<dbReference type="GO" id="GO:0005524">
    <property type="term" value="F:ATP binding"/>
    <property type="evidence" value="ECO:0007669"/>
    <property type="project" value="UniProtKB-UniRule"/>
</dbReference>
<dbReference type="NCBIfam" id="NF004676">
    <property type="entry name" value="PRK06019.1-2"/>
    <property type="match status" value="1"/>
</dbReference>
<dbReference type="Gene3D" id="3.30.1490.20">
    <property type="entry name" value="ATP-grasp fold, A domain"/>
    <property type="match status" value="1"/>
</dbReference>
<evidence type="ECO:0000256" key="3">
    <source>
        <dbReference type="ARBA" id="ARBA00022755"/>
    </source>
</evidence>
<comment type="similarity">
    <text evidence="5 6">Belongs to the PurK/PurT family.</text>
</comment>
<keyword evidence="9" id="KW-1185">Reference proteome</keyword>
<dbReference type="SUPFAM" id="SSF56059">
    <property type="entry name" value="Glutathione synthetase ATP-binding domain-like"/>
    <property type="match status" value="1"/>
</dbReference>
<dbReference type="EMBL" id="CP016172">
    <property type="protein sequence ID" value="ANN79321.1"/>
    <property type="molecule type" value="Genomic_DNA"/>
</dbReference>
<dbReference type="FunFam" id="3.30.1490.20:FF:000015">
    <property type="entry name" value="N5-carboxyaminoimidazole ribonucleotide synthase"/>
    <property type="match status" value="1"/>
</dbReference>
<dbReference type="UniPathway" id="UPA00074">
    <property type="reaction ID" value="UER00942"/>
</dbReference>
<keyword evidence="4 5" id="KW-0067">ATP-binding</keyword>
<dbReference type="OrthoDB" id="9804625at2"/>